<name>A0ABP0HMN7_9DINO</name>
<reference evidence="1 2" key="1">
    <citation type="submission" date="2024-02" db="EMBL/GenBank/DDBJ databases">
        <authorList>
            <person name="Chen Y."/>
            <person name="Shah S."/>
            <person name="Dougan E. K."/>
            <person name="Thang M."/>
            <person name="Chan C."/>
        </authorList>
    </citation>
    <scope>NUCLEOTIDE SEQUENCE [LARGE SCALE GENOMIC DNA]</scope>
</reference>
<feature type="non-terminal residue" evidence="1">
    <location>
        <position position="1"/>
    </location>
</feature>
<dbReference type="EMBL" id="CAXAMN010000863">
    <property type="protein sequence ID" value="CAK8991132.1"/>
    <property type="molecule type" value="Genomic_DNA"/>
</dbReference>
<dbReference type="Proteomes" id="UP001642484">
    <property type="component" value="Unassembled WGS sequence"/>
</dbReference>
<keyword evidence="2" id="KW-1185">Reference proteome</keyword>
<organism evidence="1 2">
    <name type="scientific">Durusdinium trenchii</name>
    <dbReference type="NCBI Taxonomy" id="1381693"/>
    <lineage>
        <taxon>Eukaryota</taxon>
        <taxon>Sar</taxon>
        <taxon>Alveolata</taxon>
        <taxon>Dinophyceae</taxon>
        <taxon>Suessiales</taxon>
        <taxon>Symbiodiniaceae</taxon>
        <taxon>Durusdinium</taxon>
    </lineage>
</organism>
<protein>
    <submittedName>
        <fullName evidence="1">Uncharacterized protein</fullName>
    </submittedName>
</protein>
<evidence type="ECO:0000313" key="1">
    <source>
        <dbReference type="EMBL" id="CAK8991132.1"/>
    </source>
</evidence>
<gene>
    <name evidence="1" type="ORF">CCMP2556_LOCUS2326</name>
</gene>
<sequence>ADTALLREVWQRAMRAEDRCNEALLEAWSATMTTSERLEVATQDQGFLHNWVQHMDLGTLDDGEVLDDCENHTALVQRIYGMAVAKVSTSFQPLALQINTFKVLASYQERQLQHRRLDYVSAPTPPALSSMEELKSLVQAIAEPSSLEGQALAARATKVSEQFCPGEEFLLEDIILQAEPVKDLLLL</sequence>
<accession>A0ABP0HMN7</accession>
<proteinExistence type="predicted"/>
<comment type="caution">
    <text evidence="1">The sequence shown here is derived from an EMBL/GenBank/DDBJ whole genome shotgun (WGS) entry which is preliminary data.</text>
</comment>
<evidence type="ECO:0000313" key="2">
    <source>
        <dbReference type="Proteomes" id="UP001642484"/>
    </source>
</evidence>